<dbReference type="AlphaFoldDB" id="F9Y649"/>
<comment type="subunit">
    <text evidence="2 8">Heterotetramer of two alpha and two beta chains.</text>
</comment>
<comment type="catalytic activity">
    <reaction evidence="8">
        <text>L-glutamate + acetyl-CoA = N-acetyl-L-glutamate + CoA + H(+)</text>
        <dbReference type="Rhea" id="RHEA:24292"/>
        <dbReference type="ChEBI" id="CHEBI:15378"/>
        <dbReference type="ChEBI" id="CHEBI:29985"/>
        <dbReference type="ChEBI" id="CHEBI:44337"/>
        <dbReference type="ChEBI" id="CHEBI:57287"/>
        <dbReference type="ChEBI" id="CHEBI:57288"/>
        <dbReference type="EC" id="2.3.1.1"/>
    </reaction>
</comment>
<dbReference type="eggNOG" id="COG1364">
    <property type="taxonomic scope" value="Bacteria"/>
</dbReference>
<keyword evidence="3 8" id="KW-0055">Arginine biosynthesis</keyword>
<dbReference type="FunFam" id="3.10.20.340:FF:000001">
    <property type="entry name" value="Arginine biosynthesis bifunctional protein ArgJ, chloroplastic"/>
    <property type="match status" value="1"/>
</dbReference>
<evidence type="ECO:0000256" key="5">
    <source>
        <dbReference type="ARBA" id="ARBA00022679"/>
    </source>
</evidence>
<evidence type="ECO:0000256" key="4">
    <source>
        <dbReference type="ARBA" id="ARBA00022605"/>
    </source>
</evidence>
<dbReference type="KEGG" id="kvl:KVU_2207"/>
<dbReference type="Gene3D" id="3.10.20.340">
    <property type="entry name" value="ArgJ beta chain, C-terminal domain"/>
    <property type="match status" value="1"/>
</dbReference>
<reference evidence="9 10" key="1">
    <citation type="journal article" date="2011" name="J. Bacteriol.">
        <title>Complete genome sequence of the industrial strain Ketogulonicigenium vulgare WSH-001.</title>
        <authorList>
            <person name="Liu L."/>
            <person name="Li Y."/>
            <person name="Zhang J."/>
            <person name="Zhou Z."/>
            <person name="Liu J."/>
            <person name="Li X."/>
            <person name="Zhou J."/>
            <person name="Du G."/>
            <person name="Wang L."/>
            <person name="Chen J."/>
        </authorList>
    </citation>
    <scope>NUCLEOTIDE SEQUENCE [LARGE SCALE GENOMIC DNA]</scope>
    <source>
        <strain evidence="9 10">WSH-001</strain>
    </source>
</reference>
<dbReference type="PATRIC" id="fig|759362.5.peg.2293"/>
<feature type="site" description="Cleavage; by autolysis" evidence="8">
    <location>
        <begin position="194"/>
        <end position="195"/>
    </location>
</feature>
<evidence type="ECO:0000256" key="1">
    <source>
        <dbReference type="ARBA" id="ARBA00006774"/>
    </source>
</evidence>
<feature type="site" description="Involved in the stabilization of negative charge on the oxyanion by the formation of the oxyanion hole" evidence="8">
    <location>
        <position position="121"/>
    </location>
</feature>
<feature type="binding site" evidence="8">
    <location>
        <position position="184"/>
    </location>
    <ligand>
        <name>substrate</name>
    </ligand>
</feature>
<keyword evidence="8" id="KW-0963">Cytoplasm</keyword>
<dbReference type="InterPro" id="IPR042195">
    <property type="entry name" value="ArgJ_beta_C"/>
</dbReference>
<dbReference type="HOGENOM" id="CLU_027172_1_0_5"/>
<dbReference type="MEROPS" id="T05.001"/>
<keyword evidence="4 8" id="KW-0028">Amino-acid biosynthesis</keyword>
<name>F9Y649_KETVW</name>
<dbReference type="UniPathway" id="UPA00068">
    <property type="reaction ID" value="UER00106"/>
</dbReference>
<keyword evidence="8" id="KW-0511">Multifunctional enzyme</keyword>
<comment type="pathway">
    <text evidence="8">Amino-acid biosynthesis; L-arginine biosynthesis; L-ornithine and N-acetyl-L-glutamate from L-glutamate and N(2)-acetyl-L-ornithine (cyclic): step 1/1.</text>
</comment>
<keyword evidence="5 8" id="KW-0808">Transferase</keyword>
<feature type="active site" description="Nucleophile" evidence="8">
    <location>
        <position position="195"/>
    </location>
</feature>
<dbReference type="EC" id="2.3.1.35" evidence="8"/>
<dbReference type="PANTHER" id="PTHR23100">
    <property type="entry name" value="ARGININE BIOSYNTHESIS BIFUNCTIONAL PROTEIN ARGJ"/>
    <property type="match status" value="1"/>
</dbReference>
<feature type="binding site" evidence="8">
    <location>
        <position position="195"/>
    </location>
    <ligand>
        <name>substrate</name>
    </ligand>
</feature>
<evidence type="ECO:0000313" key="9">
    <source>
        <dbReference type="EMBL" id="AEM42046.1"/>
    </source>
</evidence>
<dbReference type="EC" id="2.3.1.1" evidence="8"/>
<feature type="binding site" evidence="8">
    <location>
        <position position="276"/>
    </location>
    <ligand>
        <name>substrate</name>
    </ligand>
</feature>
<evidence type="ECO:0000256" key="2">
    <source>
        <dbReference type="ARBA" id="ARBA00011475"/>
    </source>
</evidence>
<dbReference type="NCBIfam" id="NF003802">
    <property type="entry name" value="PRK05388.1"/>
    <property type="match status" value="1"/>
</dbReference>
<dbReference type="PANTHER" id="PTHR23100:SF0">
    <property type="entry name" value="ARGININE BIOSYNTHESIS BIFUNCTIONAL PROTEIN ARGJ, MITOCHONDRIAL"/>
    <property type="match status" value="1"/>
</dbReference>
<dbReference type="EMBL" id="CP002018">
    <property type="protein sequence ID" value="AEM42046.1"/>
    <property type="molecule type" value="Genomic_DNA"/>
</dbReference>
<comment type="similarity">
    <text evidence="1 8">Belongs to the ArgJ family.</text>
</comment>
<dbReference type="SUPFAM" id="SSF56266">
    <property type="entry name" value="DmpA/ArgJ-like"/>
    <property type="match status" value="1"/>
</dbReference>
<comment type="catalytic activity">
    <reaction evidence="8">
        <text>N(2)-acetyl-L-ornithine + L-glutamate = N-acetyl-L-glutamate + L-ornithine</text>
        <dbReference type="Rhea" id="RHEA:15349"/>
        <dbReference type="ChEBI" id="CHEBI:29985"/>
        <dbReference type="ChEBI" id="CHEBI:44337"/>
        <dbReference type="ChEBI" id="CHEBI:46911"/>
        <dbReference type="ChEBI" id="CHEBI:57805"/>
        <dbReference type="EC" id="2.3.1.35"/>
    </reaction>
</comment>
<proteinExistence type="inferred from homology"/>
<dbReference type="GO" id="GO:0006526">
    <property type="term" value="P:L-arginine biosynthetic process"/>
    <property type="evidence" value="ECO:0007669"/>
    <property type="project" value="UniProtKB-UniRule"/>
</dbReference>
<feature type="binding site" evidence="8">
    <location>
        <position position="399"/>
    </location>
    <ligand>
        <name>substrate</name>
    </ligand>
</feature>
<keyword evidence="7 8" id="KW-0012">Acyltransferase</keyword>
<evidence type="ECO:0000313" key="10">
    <source>
        <dbReference type="Proteomes" id="UP000000692"/>
    </source>
</evidence>
<dbReference type="RefSeq" id="WP_013385431.1">
    <property type="nucleotide sequence ID" value="NC_017384.1"/>
</dbReference>
<comment type="function">
    <text evidence="8">Catalyzes two activities which are involved in the cyclic version of arginine biosynthesis: the synthesis of N-acetylglutamate from glutamate and acetyl-CoA as the acetyl donor, and of ornithine by transacetylation between N(2)-acetylornithine and glutamate.</text>
</comment>
<feature type="site" description="Involved in the stabilization of negative charge on the oxyanion by the formation of the oxyanion hole" evidence="8">
    <location>
        <position position="122"/>
    </location>
</feature>
<evidence type="ECO:0000256" key="6">
    <source>
        <dbReference type="ARBA" id="ARBA00022813"/>
    </source>
</evidence>
<feature type="chain" id="PRO_5023471352" description="Arginine biosynthesis bifunctional protein ArgJ beta chain" evidence="8">
    <location>
        <begin position="195"/>
        <end position="404"/>
    </location>
</feature>
<dbReference type="Pfam" id="PF01960">
    <property type="entry name" value="ArgJ"/>
    <property type="match status" value="1"/>
</dbReference>
<comment type="subcellular location">
    <subcellularLocation>
        <location evidence="8">Cytoplasm</location>
    </subcellularLocation>
</comment>
<dbReference type="InterPro" id="IPR002813">
    <property type="entry name" value="Arg_biosynth_ArgJ"/>
</dbReference>
<accession>F9Y649</accession>
<dbReference type="GO" id="GO:0004042">
    <property type="term" value="F:L-glutamate N-acetyltransferase activity"/>
    <property type="evidence" value="ECO:0007669"/>
    <property type="project" value="UniProtKB-UniRule"/>
</dbReference>
<sequence>MAVSPLAPAAFPSLPAIAGVRFATAAAGVRYKGRTDVMLAVLDAGAVVAGVFTRSSTRSAAVLDCQAKNGLPATGGAAIVVNSGNSNAFTGKVGAVSVAAISAATAELLGLSEDRVFTSSTGVIGEPMPHQRIIDALPALQGALDGSAIDAAARAIMTTDTFPKGASATVNVGGKTVTISGIAKGSGMIAPDMATMLVYIFTDALIDHASLQAAVSGASDSTFNCITVDSDTSTSDTVLVAATGASGVQVAGNADFTAALTDVMRDLALQVVRDGEGATKFIEVQVTGAADDLDARKVAMAIANSPLVKTAIAGQDANWGRVVMAVGKSGAAADRDLLAIRFGDIWVARNGYRDPDYSEDATSAYMKQQELVIGVDLGLGEGRSTVWTCDLTHGYIDINADYRS</sequence>
<evidence type="ECO:0000256" key="3">
    <source>
        <dbReference type="ARBA" id="ARBA00022571"/>
    </source>
</evidence>
<dbReference type="GO" id="GO:0005737">
    <property type="term" value="C:cytoplasm"/>
    <property type="evidence" value="ECO:0007669"/>
    <property type="project" value="UniProtKB-SubCell"/>
</dbReference>
<dbReference type="Gene3D" id="3.60.70.12">
    <property type="entry name" value="L-amino peptidase D-ALA esterase/amidase"/>
    <property type="match status" value="1"/>
</dbReference>
<gene>
    <name evidence="8 9" type="primary">argJ</name>
    <name evidence="9" type="ordered locus">KVU_2207</name>
</gene>
<keyword evidence="6 8" id="KW-0068">Autocatalytic cleavage</keyword>
<dbReference type="CDD" id="cd02152">
    <property type="entry name" value="OAT"/>
    <property type="match status" value="1"/>
</dbReference>
<organism evidence="9 10">
    <name type="scientific">Ketogulonicigenium vulgare (strain WSH-001)</name>
    <dbReference type="NCBI Taxonomy" id="759362"/>
    <lineage>
        <taxon>Bacteria</taxon>
        <taxon>Pseudomonadati</taxon>
        <taxon>Pseudomonadota</taxon>
        <taxon>Alphaproteobacteria</taxon>
        <taxon>Rhodobacterales</taxon>
        <taxon>Roseobacteraceae</taxon>
        <taxon>Ketogulonicigenium</taxon>
    </lineage>
</organism>
<dbReference type="GO" id="GO:0004358">
    <property type="term" value="F:L-glutamate N-acetyltransferase activity, acting on acetyl-L-ornithine as donor"/>
    <property type="evidence" value="ECO:0007669"/>
    <property type="project" value="UniProtKB-UniRule"/>
</dbReference>
<feature type="binding site" evidence="8">
    <location>
        <position position="404"/>
    </location>
    <ligand>
        <name>substrate</name>
    </ligand>
</feature>
<dbReference type="OrthoDB" id="9804242at2"/>
<dbReference type="InterPro" id="IPR016117">
    <property type="entry name" value="ArgJ-like_dom_sf"/>
</dbReference>
<dbReference type="GO" id="GO:0006592">
    <property type="term" value="P:ornithine biosynthetic process"/>
    <property type="evidence" value="ECO:0007669"/>
    <property type="project" value="TreeGrafter"/>
</dbReference>
<evidence type="ECO:0000256" key="8">
    <source>
        <dbReference type="HAMAP-Rule" id="MF_01106"/>
    </source>
</evidence>
<feature type="binding site" evidence="8">
    <location>
        <position position="158"/>
    </location>
    <ligand>
        <name>substrate</name>
    </ligand>
</feature>
<comment type="pathway">
    <text evidence="8">Amino-acid biosynthesis; L-arginine biosynthesis; N(2)-acetyl-L-ornithine from L-glutamate: step 1/4.</text>
</comment>
<dbReference type="HAMAP" id="MF_01106">
    <property type="entry name" value="ArgJ"/>
    <property type="match status" value="1"/>
</dbReference>
<keyword evidence="10" id="KW-1185">Reference proteome</keyword>
<feature type="chain" id="PRO_5023471351" description="Arginine biosynthesis bifunctional protein ArgJ alpha chain" evidence="8">
    <location>
        <begin position="1"/>
        <end position="194"/>
    </location>
</feature>
<dbReference type="Proteomes" id="UP000000692">
    <property type="component" value="Chromosome"/>
</dbReference>
<protein>
    <recommendedName>
        <fullName evidence="8">Arginine biosynthesis bifunctional protein ArgJ</fullName>
    </recommendedName>
    <domain>
        <recommendedName>
            <fullName evidence="8">Glutamate N-acetyltransferase</fullName>
            <ecNumber evidence="8">2.3.1.35</ecNumber>
        </recommendedName>
        <alternativeName>
            <fullName evidence="8">Ornithine acetyltransferase</fullName>
            <shortName evidence="8">OATase</shortName>
        </alternativeName>
        <alternativeName>
            <fullName evidence="8">Ornithine transacetylase</fullName>
        </alternativeName>
    </domain>
    <domain>
        <recommendedName>
            <fullName evidence="8">Amino-acid acetyltransferase</fullName>
            <ecNumber evidence="8">2.3.1.1</ecNumber>
        </recommendedName>
        <alternativeName>
            <fullName evidence="8">N-acetylglutamate synthase</fullName>
            <shortName evidence="8">AGSase</shortName>
        </alternativeName>
    </domain>
    <component>
        <recommendedName>
            <fullName evidence="8">Arginine biosynthesis bifunctional protein ArgJ alpha chain</fullName>
        </recommendedName>
    </component>
    <component>
        <recommendedName>
            <fullName evidence="8">Arginine biosynthesis bifunctional protein ArgJ beta chain</fullName>
        </recommendedName>
    </component>
</protein>
<evidence type="ECO:0000256" key="7">
    <source>
        <dbReference type="ARBA" id="ARBA00023315"/>
    </source>
</evidence>
<dbReference type="NCBIfam" id="TIGR00120">
    <property type="entry name" value="ArgJ"/>
    <property type="match status" value="1"/>
</dbReference>